<evidence type="ECO:0000313" key="2">
    <source>
        <dbReference type="Proteomes" id="UP000790377"/>
    </source>
</evidence>
<name>A0ACB8A818_9AGAM</name>
<comment type="caution">
    <text evidence="1">The sequence shown here is derived from an EMBL/GenBank/DDBJ whole genome shotgun (WGS) entry which is preliminary data.</text>
</comment>
<dbReference type="Proteomes" id="UP000790377">
    <property type="component" value="Unassembled WGS sequence"/>
</dbReference>
<dbReference type="EMBL" id="MU267763">
    <property type="protein sequence ID" value="KAH7909372.1"/>
    <property type="molecule type" value="Genomic_DNA"/>
</dbReference>
<protein>
    <submittedName>
        <fullName evidence="1">Uncharacterized protein</fullName>
    </submittedName>
</protein>
<sequence length="137" mass="15615">MSKFFPARLVFLLTLTLHDEPDTDVQEYLGSYASDLMTGKLVFKDGFASRALNHASELNLAPADVLGALDCLLDVNRELTVPKMQEAIHPHPHFMPFVTGHYTGRKFLTRELRKRFLEAHLQDVPQTDPLLDLLNWL</sequence>
<gene>
    <name evidence="1" type="ORF">BJ138DRAFT_235053</name>
</gene>
<accession>A0ACB8A818</accession>
<evidence type="ECO:0000313" key="1">
    <source>
        <dbReference type="EMBL" id="KAH7909372.1"/>
    </source>
</evidence>
<organism evidence="1 2">
    <name type="scientific">Hygrophoropsis aurantiaca</name>
    <dbReference type="NCBI Taxonomy" id="72124"/>
    <lineage>
        <taxon>Eukaryota</taxon>
        <taxon>Fungi</taxon>
        <taxon>Dikarya</taxon>
        <taxon>Basidiomycota</taxon>
        <taxon>Agaricomycotina</taxon>
        <taxon>Agaricomycetes</taxon>
        <taxon>Agaricomycetidae</taxon>
        <taxon>Boletales</taxon>
        <taxon>Coniophorineae</taxon>
        <taxon>Hygrophoropsidaceae</taxon>
        <taxon>Hygrophoropsis</taxon>
    </lineage>
</organism>
<keyword evidence="2" id="KW-1185">Reference proteome</keyword>
<proteinExistence type="predicted"/>
<reference evidence="1" key="1">
    <citation type="journal article" date="2021" name="New Phytol.">
        <title>Evolutionary innovations through gain and loss of genes in the ectomycorrhizal Boletales.</title>
        <authorList>
            <person name="Wu G."/>
            <person name="Miyauchi S."/>
            <person name="Morin E."/>
            <person name="Kuo A."/>
            <person name="Drula E."/>
            <person name="Varga T."/>
            <person name="Kohler A."/>
            <person name="Feng B."/>
            <person name="Cao Y."/>
            <person name="Lipzen A."/>
            <person name="Daum C."/>
            <person name="Hundley H."/>
            <person name="Pangilinan J."/>
            <person name="Johnson J."/>
            <person name="Barry K."/>
            <person name="LaButti K."/>
            <person name="Ng V."/>
            <person name="Ahrendt S."/>
            <person name="Min B."/>
            <person name="Choi I.G."/>
            <person name="Park H."/>
            <person name="Plett J.M."/>
            <person name="Magnuson J."/>
            <person name="Spatafora J.W."/>
            <person name="Nagy L.G."/>
            <person name="Henrissat B."/>
            <person name="Grigoriev I.V."/>
            <person name="Yang Z.L."/>
            <person name="Xu J."/>
            <person name="Martin F.M."/>
        </authorList>
    </citation>
    <scope>NUCLEOTIDE SEQUENCE</scope>
    <source>
        <strain evidence="1">ATCC 28755</strain>
    </source>
</reference>